<feature type="domain" description="HTH cro/C1-type" evidence="1">
    <location>
        <begin position="17"/>
        <end position="47"/>
    </location>
</feature>
<sequence>MELHSEKRSAFDLEKMIRKLMENENYDIKEVAKACGVTVPTIKKYERVARVEPEKVAKAKEAGVGIHGLTDINESKINEGLKDNIFDRYLNNEFKTKTLGYIKRATNETVFKDIATINSANECLEEIIQSNPQNYEIVKTILYKHRLLVSYDKSSHSEIHNSNLKHMQEILKNLALTNYVQFLTPKQKNDYKIFEQKLNQFLNPPRVNSGFPIEVKLVKKSQKKRSSVREMGKDLS</sequence>
<dbReference type="PROSITE" id="PS50943">
    <property type="entry name" value="HTH_CROC1"/>
    <property type="match status" value="1"/>
</dbReference>
<gene>
    <name evidence="2" type="ORF">CD29_14165</name>
</gene>
<organism evidence="2 3">
    <name type="scientific">Ureibacillus manganicus DSM 26584</name>
    <dbReference type="NCBI Taxonomy" id="1384049"/>
    <lineage>
        <taxon>Bacteria</taxon>
        <taxon>Bacillati</taxon>
        <taxon>Bacillota</taxon>
        <taxon>Bacilli</taxon>
        <taxon>Bacillales</taxon>
        <taxon>Caryophanaceae</taxon>
        <taxon>Ureibacillus</taxon>
    </lineage>
</organism>
<accession>A0A0A3I259</accession>
<dbReference type="Proteomes" id="UP000030416">
    <property type="component" value="Unassembled WGS sequence"/>
</dbReference>
<dbReference type="AlphaFoldDB" id="A0A0A3I259"/>
<protein>
    <recommendedName>
        <fullName evidence="1">HTH cro/C1-type domain-containing protein</fullName>
    </recommendedName>
</protein>
<name>A0A0A3I259_9BACL</name>
<reference evidence="2 3" key="1">
    <citation type="submission" date="2014-02" db="EMBL/GenBank/DDBJ databases">
        <title>Draft genome sequence of Lysinibacillus manganicus DSM 26584T.</title>
        <authorList>
            <person name="Zhang F."/>
            <person name="Wang G."/>
            <person name="Zhang L."/>
        </authorList>
    </citation>
    <scope>NUCLEOTIDE SEQUENCE [LARGE SCALE GENOMIC DNA]</scope>
    <source>
        <strain evidence="2 3">DSM 26584</strain>
    </source>
</reference>
<proteinExistence type="predicted"/>
<comment type="caution">
    <text evidence="2">The sequence shown here is derived from an EMBL/GenBank/DDBJ whole genome shotgun (WGS) entry which is preliminary data.</text>
</comment>
<evidence type="ECO:0000313" key="2">
    <source>
        <dbReference type="EMBL" id="KGR77600.1"/>
    </source>
</evidence>
<evidence type="ECO:0000313" key="3">
    <source>
        <dbReference type="Proteomes" id="UP000030416"/>
    </source>
</evidence>
<dbReference type="EMBL" id="JPVN01000017">
    <property type="protein sequence ID" value="KGR77600.1"/>
    <property type="molecule type" value="Genomic_DNA"/>
</dbReference>
<keyword evidence="3" id="KW-1185">Reference proteome</keyword>
<evidence type="ECO:0000259" key="1">
    <source>
        <dbReference type="PROSITE" id="PS50943"/>
    </source>
</evidence>
<dbReference type="InterPro" id="IPR001387">
    <property type="entry name" value="Cro/C1-type_HTH"/>
</dbReference>
<dbReference type="Pfam" id="PF01381">
    <property type="entry name" value="HTH_3"/>
    <property type="match status" value="1"/>
</dbReference>
<dbReference type="STRING" id="1384049.CD29_14165"/>